<feature type="signal peptide" evidence="1">
    <location>
        <begin position="1"/>
        <end position="19"/>
    </location>
</feature>
<keyword evidence="1" id="KW-0732">Signal</keyword>
<protein>
    <recommendedName>
        <fullName evidence="4">Lipoprotein</fullName>
    </recommendedName>
</protein>
<dbReference type="PROSITE" id="PS51257">
    <property type="entry name" value="PROKAR_LIPOPROTEIN"/>
    <property type="match status" value="1"/>
</dbReference>
<proteinExistence type="predicted"/>
<accession>A0A380RV79</accession>
<dbReference type="EMBL" id="UHJL01000001">
    <property type="protein sequence ID" value="SUQ19483.1"/>
    <property type="molecule type" value="Genomic_DNA"/>
</dbReference>
<evidence type="ECO:0008006" key="4">
    <source>
        <dbReference type="Google" id="ProtNLM"/>
    </source>
</evidence>
<dbReference type="AlphaFoldDB" id="A0A380RV79"/>
<gene>
    <name evidence="2" type="ORF">SAMN05661053_0718</name>
</gene>
<name>A0A380RV79_FIBSU</name>
<feature type="chain" id="PRO_5016938409" description="Lipoprotein" evidence="1">
    <location>
        <begin position="20"/>
        <end position="125"/>
    </location>
</feature>
<dbReference type="RefSeq" id="WP_088629106.1">
    <property type="nucleotide sequence ID" value="NZ_UHJL01000001.1"/>
</dbReference>
<evidence type="ECO:0000313" key="3">
    <source>
        <dbReference type="Proteomes" id="UP000255423"/>
    </source>
</evidence>
<dbReference type="Proteomes" id="UP000255423">
    <property type="component" value="Unassembled WGS sequence"/>
</dbReference>
<reference evidence="2 3" key="1">
    <citation type="submission" date="2017-08" db="EMBL/GenBank/DDBJ databases">
        <authorList>
            <person name="de Groot N.N."/>
        </authorList>
    </citation>
    <scope>NUCLEOTIDE SEQUENCE [LARGE SCALE GENOMIC DNA]</scope>
    <source>
        <strain evidence="2 3">HM2</strain>
    </source>
</reference>
<evidence type="ECO:0000313" key="2">
    <source>
        <dbReference type="EMBL" id="SUQ19483.1"/>
    </source>
</evidence>
<organism evidence="2 3">
    <name type="scientific">Fibrobacter succinogenes</name>
    <name type="common">Bacteroides succinogenes</name>
    <dbReference type="NCBI Taxonomy" id="833"/>
    <lineage>
        <taxon>Bacteria</taxon>
        <taxon>Pseudomonadati</taxon>
        <taxon>Fibrobacterota</taxon>
        <taxon>Fibrobacteria</taxon>
        <taxon>Fibrobacterales</taxon>
        <taxon>Fibrobacteraceae</taxon>
        <taxon>Fibrobacter</taxon>
    </lineage>
</organism>
<evidence type="ECO:0000256" key="1">
    <source>
        <dbReference type="SAM" id="SignalP"/>
    </source>
</evidence>
<sequence>MKTKLILSALLISSFTFFGCNNEKPNYTGYWKGEADMIFEVLTENNVDYTIRNVNGDLTAKYENNALRGKNSLNMDILMRVKGDSAYYEFGEDESGKIVTGYMRISKDEYDKIFKAQSEAKNSYN</sequence>